<dbReference type="STRING" id="1121393.SAMN02745216_04379"/>
<dbReference type="PANTHER" id="PTHR36985">
    <property type="entry name" value="TRANSLOCATION AND ASSEMBLY MODULE SUBUNIT TAMB"/>
    <property type="match status" value="1"/>
</dbReference>
<reference evidence="7" key="1">
    <citation type="submission" date="2016-11" db="EMBL/GenBank/DDBJ databases">
        <authorList>
            <person name="Varghese N."/>
            <person name="Submissions S."/>
        </authorList>
    </citation>
    <scope>NUCLEOTIDE SEQUENCE [LARGE SCALE GENOMIC DNA]</scope>
    <source>
        <strain evidence="7">DSM 16219</strain>
    </source>
</reference>
<feature type="domain" description="Translocation and assembly module TamB C-terminal" evidence="5">
    <location>
        <begin position="962"/>
        <end position="1309"/>
    </location>
</feature>
<name>A0A1M6WQA0_9BACT</name>
<evidence type="ECO:0000256" key="2">
    <source>
        <dbReference type="ARBA" id="ARBA00022692"/>
    </source>
</evidence>
<dbReference type="RefSeq" id="WP_073478379.1">
    <property type="nucleotide sequence ID" value="NZ_FQZU01000039.1"/>
</dbReference>
<proteinExistence type="predicted"/>
<keyword evidence="2" id="KW-0812">Transmembrane</keyword>
<dbReference type="PANTHER" id="PTHR36985:SF1">
    <property type="entry name" value="TRANSLOCATION AND ASSEMBLY MODULE SUBUNIT TAMB"/>
    <property type="match status" value="1"/>
</dbReference>
<dbReference type="InterPro" id="IPR007452">
    <property type="entry name" value="TamB_C"/>
</dbReference>
<dbReference type="GO" id="GO:0009306">
    <property type="term" value="P:protein secretion"/>
    <property type="evidence" value="ECO:0007669"/>
    <property type="project" value="InterPro"/>
</dbReference>
<dbReference type="Pfam" id="PF04357">
    <property type="entry name" value="TamB"/>
    <property type="match status" value="1"/>
</dbReference>
<evidence type="ECO:0000256" key="1">
    <source>
        <dbReference type="ARBA" id="ARBA00004167"/>
    </source>
</evidence>
<keyword evidence="4" id="KW-0472">Membrane</keyword>
<evidence type="ECO:0000313" key="6">
    <source>
        <dbReference type="EMBL" id="SHK95932.1"/>
    </source>
</evidence>
<dbReference type="EMBL" id="FQZU01000039">
    <property type="protein sequence ID" value="SHK95932.1"/>
    <property type="molecule type" value="Genomic_DNA"/>
</dbReference>
<evidence type="ECO:0000256" key="4">
    <source>
        <dbReference type="ARBA" id="ARBA00023136"/>
    </source>
</evidence>
<keyword evidence="3" id="KW-1133">Transmembrane helix</keyword>
<accession>A0A1M6WQA0</accession>
<gene>
    <name evidence="6" type="ORF">SAMN02745216_04379</name>
</gene>
<evidence type="ECO:0000256" key="3">
    <source>
        <dbReference type="ARBA" id="ARBA00022989"/>
    </source>
</evidence>
<comment type="subcellular location">
    <subcellularLocation>
        <location evidence="1">Membrane</location>
        <topology evidence="1">Single-pass membrane protein</topology>
    </subcellularLocation>
</comment>
<protein>
    <submittedName>
        <fullName evidence="6">Translocation and assembly module TamB</fullName>
    </submittedName>
</protein>
<keyword evidence="7" id="KW-1185">Reference proteome</keyword>
<evidence type="ECO:0000313" key="7">
    <source>
        <dbReference type="Proteomes" id="UP000183994"/>
    </source>
</evidence>
<dbReference type="GO" id="GO:0005886">
    <property type="term" value="C:plasma membrane"/>
    <property type="evidence" value="ECO:0007669"/>
    <property type="project" value="InterPro"/>
</dbReference>
<dbReference type="Proteomes" id="UP000183994">
    <property type="component" value="Unassembled WGS sequence"/>
</dbReference>
<evidence type="ECO:0000259" key="5">
    <source>
        <dbReference type="Pfam" id="PF04357"/>
    </source>
</evidence>
<dbReference type="OrthoDB" id="5475916at2"/>
<organism evidence="6 7">
    <name type="scientific">Desulfatibacillum alkenivorans DSM 16219</name>
    <dbReference type="NCBI Taxonomy" id="1121393"/>
    <lineage>
        <taxon>Bacteria</taxon>
        <taxon>Pseudomonadati</taxon>
        <taxon>Thermodesulfobacteriota</taxon>
        <taxon>Desulfobacteria</taxon>
        <taxon>Desulfobacterales</taxon>
        <taxon>Desulfatibacillaceae</taxon>
        <taxon>Desulfatibacillum</taxon>
    </lineage>
</organism>
<sequence length="1309" mass="141199">MKRIFKILVWALLVFLIFGFVVVPLALRTDFVQKRLTQYAENATKDLPVSISFSRIMPDVLSRVTVEGLKISAKDEVIFQAESVTVGPLLPGVLGEEISLGRVIVDNPAVSLVRNPDGSWNAASWFPPSEDEVNQEDKEPFTLARFPVSISKAEIKNGRIQVRVYAQDGQVLMDQPFQLDLKGRLKPFAAVVNNLTLRGAGKENADSLACKGVYDLKDGAETQVQIKGESQSLAQWRALAPGLPDLKNLIISLTAHGPLDKPEFTYALKCDPEQTVEGIAGLDLTREELTAVVKATVNGLVIDKLAPSVPGTVNGKIFAGMKGLWPEADIEVDAVLLQSKIFTYDISRSNAFLEYNRSGHSELELTANINQAEFKLTANGSAKGLLDQDAPLSVQFNSEVQNADPRKLAMGAQAPSGDLNFILDGRADKEPGQGLAETVLSFNAGFSPSRLEQLEINSASIKGILDGRGVEVRSANVQGHGMDLSLSGKVDYEARGLVNAKAEITDLAGLTSLFLEQPIPGAANLSLTAKGDLADPDIQGEVTADLPDLSGPSGQFLKSPVKGSAKVNLKAKGKWKNPTIDGRAQLALPDLSGLAAPYLEDPLKGAADVDLFAKGPALNPALHGEISMRGVKYLDYAIDQGDFRVKAAIDPMTVSVQGDVKSLNMAGQDFEALELDVDLDHNDLTFALNGTGGAADSINATGRLAGYQRPEKKLTLSGLESVYQGKRAALVKPAVLEILPDSVKTSGLELVCEEQILEIKGSYGFDGNLEASANLPNLNLYRLSEILQLSRPINGAGDAFLAVKGSLEKPEVRFEVNAQEVSIDKDLPGLSLHATGVYENSLAFVSADLVPETGGKLEFKSTCPMELGLPLKDDFLPRSGLQASIKGQGLDLAFLPQWVDGLDVLEGVLSLEAAASGDPRAPILHGSASLAAGNMVVKEWQDPITDVKAQLEWTPELVAIKDLSARTQKEGELHGSGTVALENFKPTNFNLALQTRNFDLSYWNMITARADSDLKLAGLWPDIDLTGQVKVGKGEFRLDRFMAEMRRKVSVEKDVRIVGEEVEEKESPIKPMGLDLQVSIEGPMWIRGEGAQIQAGGDLNVTKERQSEAIRTRGYLETKRGVYEFRGKNFDVEKGRVDFVGLYPPDPILEIVAAYKVAGVTIYLEIGGTPSSMIITLSADPELDQTDIASLLIFGKRASDLSSGESKSLKEQGAAMLAAKALDEFKQIVGADVPVDMLSVRSNGEGNGGQDLVVGKYLSPKLFVTYRRGISSESANEVQLQYQLTPKISVESQISQSESGVDLFWNYDY</sequence>